<organism evidence="3 4">
    <name type="scientific">Weissella diestrammenae</name>
    <dbReference type="NCBI Taxonomy" id="1162633"/>
    <lineage>
        <taxon>Bacteria</taxon>
        <taxon>Bacillati</taxon>
        <taxon>Bacillota</taxon>
        <taxon>Bacilli</taxon>
        <taxon>Lactobacillales</taxon>
        <taxon>Lactobacillaceae</taxon>
        <taxon>Weissella</taxon>
    </lineage>
</organism>
<keyword evidence="1" id="KW-0472">Membrane</keyword>
<evidence type="ECO:0000259" key="2">
    <source>
        <dbReference type="Pfam" id="PF16555"/>
    </source>
</evidence>
<sequence length="905" mass="96160">MAKWKNALLLGTLVIPMAAGSIEGVADAALKGSRPNATDVVVHKYVTETLSNTTKASYYFGDGNTNTTGAFGNSDFQKAGTGYGFTAFQIPDSAIKGYETASDKPKISTEDAFTVGGTTYKWSDVLEAKKVTPSDATYQQGNTSTKKSQYTIAVKSSVIDTLTYAGLIAAIDSIDVNATKQVQTTDGTGDASFNDLVNGNWIVMETTSPADVAQDGRAVPMVLHLPMVNPAGAEAGTDYWFDGSGVALQLYAKNYKTKGDLTVVKYDSDDYASKTNAKRMAGAGIQLFQGDAAAVQAALQTGAGKALLKAANTTKSSTDLQALQNFIIENGGTLVDYKVTTGSGNAKAHFTNLTPGQTYHFVELIAPDNGVTPGDKEHTQFILDGTVKSVTLSNADAAEANTDGGLVGGALKYVGSHVDLVNDDFSVEKKVNVKGNAAADSTGSPFDNGKFEAIDDNLGVARGQVFQWAIRSEINNASKLKQYDIVDDMPYQVNVNDMVIGLTINGTYTSLIKATNETTDNSYNNGGDSGHGLGYDSDLASDGKVSFALTEAGKAYFEAKGVWAEGNDENTFVKTMIRVHGTTSTYAFDAENRAVESHTNGQLTIETKEAFRNIIGDQLSYLDVTLNVQTNSAAQVGAIDNKVGLNVENDYDRVQAEDTSKTFEAGWEFKKTDSDGAALAGAGFDLAYEVTADNINQIRQQLLGTTNLGTAVSNATLDKMAEAKGVSREEVVTYLQGQAANLAIGQKVYFTHLSMDGNNQPVIEMAGMTSIAPMGDVFWTTEPTWATTHKTGSDGYFQYCGLPAGQYTLIESIVPSGYTKMADKQFSLGGETAAPGFPFLTSSIGNMLNSDDKITGDFTGNHVEIKNYEKSIFPVTGAIGLVMMILTGALAMAYALVKRNKQAKM</sequence>
<evidence type="ECO:0000313" key="4">
    <source>
        <dbReference type="Proteomes" id="UP000515800"/>
    </source>
</evidence>
<gene>
    <name evidence="3" type="ORF">H9L19_04125</name>
</gene>
<dbReference type="AlphaFoldDB" id="A0A7G9T3F8"/>
<dbReference type="Pfam" id="PF16555">
    <property type="entry name" value="GramPos_pilinD1"/>
    <property type="match status" value="1"/>
</dbReference>
<reference evidence="3 4" key="1">
    <citation type="submission" date="2020-08" db="EMBL/GenBank/DDBJ databases">
        <title>Genome sequence of Weissella diestrammenae KACC 16890T.</title>
        <authorList>
            <person name="Hyun D.-W."/>
            <person name="Bae J.-W."/>
        </authorList>
    </citation>
    <scope>NUCLEOTIDE SEQUENCE [LARGE SCALE GENOMIC DNA]</scope>
    <source>
        <strain evidence="3 4">KACC 16890</strain>
    </source>
</reference>
<feature type="domain" description="Gram-positive pilin subunit D1 N-terminal" evidence="2">
    <location>
        <begin position="110"/>
        <end position="254"/>
    </location>
</feature>
<protein>
    <submittedName>
        <fullName evidence="3">Prealbumin-like fold domain-containing protein</fullName>
    </submittedName>
</protein>
<dbReference type="KEGG" id="wdi:H9L19_04125"/>
<evidence type="ECO:0000256" key="1">
    <source>
        <dbReference type="SAM" id="Phobius"/>
    </source>
</evidence>
<name>A0A7G9T3F8_9LACO</name>
<dbReference type="InterPro" id="IPR032364">
    <property type="entry name" value="GramPos_pilinD1_N"/>
</dbReference>
<keyword evidence="1" id="KW-1133">Transmembrane helix</keyword>
<keyword evidence="4" id="KW-1185">Reference proteome</keyword>
<proteinExistence type="predicted"/>
<dbReference type="RefSeq" id="WP_187528468.1">
    <property type="nucleotide sequence ID" value="NZ_CP060724.1"/>
</dbReference>
<evidence type="ECO:0000313" key="3">
    <source>
        <dbReference type="EMBL" id="QNN74633.1"/>
    </source>
</evidence>
<accession>A0A7G9T3F8</accession>
<dbReference type="EMBL" id="CP060724">
    <property type="protein sequence ID" value="QNN74633.1"/>
    <property type="molecule type" value="Genomic_DNA"/>
</dbReference>
<dbReference type="InterPro" id="IPR013783">
    <property type="entry name" value="Ig-like_fold"/>
</dbReference>
<dbReference type="SUPFAM" id="SSF117074">
    <property type="entry name" value="Hypothetical protein PA1324"/>
    <property type="match status" value="1"/>
</dbReference>
<keyword evidence="1" id="KW-0812">Transmembrane</keyword>
<dbReference type="Gene3D" id="2.60.40.10">
    <property type="entry name" value="Immunoglobulins"/>
    <property type="match status" value="3"/>
</dbReference>
<dbReference type="Proteomes" id="UP000515800">
    <property type="component" value="Chromosome"/>
</dbReference>
<feature type="transmembrane region" description="Helical" evidence="1">
    <location>
        <begin position="872"/>
        <end position="897"/>
    </location>
</feature>